<protein>
    <recommendedName>
        <fullName evidence="5">Protein roadkill</fullName>
    </recommendedName>
</protein>
<organism evidence="3 4">
    <name type="scientific">Orchesella dallaii</name>
    <dbReference type="NCBI Taxonomy" id="48710"/>
    <lineage>
        <taxon>Eukaryota</taxon>
        <taxon>Metazoa</taxon>
        <taxon>Ecdysozoa</taxon>
        <taxon>Arthropoda</taxon>
        <taxon>Hexapoda</taxon>
        <taxon>Collembola</taxon>
        <taxon>Entomobryomorpha</taxon>
        <taxon>Entomobryoidea</taxon>
        <taxon>Orchesellidae</taxon>
        <taxon>Orchesellinae</taxon>
        <taxon>Orchesella</taxon>
    </lineage>
</organism>
<feature type="domain" description="BTB" evidence="1">
    <location>
        <begin position="219"/>
        <end position="286"/>
    </location>
</feature>
<dbReference type="PANTHER" id="PTHR24413">
    <property type="entry name" value="SPECKLE-TYPE POZ PROTEIN"/>
    <property type="match status" value="1"/>
</dbReference>
<dbReference type="Gene3D" id="2.60.210.10">
    <property type="entry name" value="Apoptosis, Tumor Necrosis Factor Receptor Associated Protein 2, Chain A"/>
    <property type="match status" value="1"/>
</dbReference>
<dbReference type="InterPro" id="IPR002083">
    <property type="entry name" value="MATH/TRAF_dom"/>
</dbReference>
<gene>
    <name evidence="3" type="ORF">ODALV1_LOCUS17290</name>
</gene>
<dbReference type="Gene3D" id="1.25.40.420">
    <property type="match status" value="1"/>
</dbReference>
<dbReference type="InterPro" id="IPR008974">
    <property type="entry name" value="TRAF-like"/>
</dbReference>
<dbReference type="PROSITE" id="PS50144">
    <property type="entry name" value="MATH"/>
    <property type="match status" value="1"/>
</dbReference>
<evidence type="ECO:0000259" key="1">
    <source>
        <dbReference type="PROSITE" id="PS50097"/>
    </source>
</evidence>
<sequence length="410" mass="46217">MAQNTTKQQSSTNIPEIFTIEGETDIEQDEFTFIWTVRHYSVLSELETCISSPVFRGGPKYNHAWRIEMRPKNIVEEVQHMSLFLSLVECGKGTYSKEKMVKANRQFAILTANGKPTNVTGDRPGPTATIREYKLTGNSKWGFQKFITSADLINPENKFVVDDTLKIQCNIWICGELKEKVGNIKERPNGNTSVENRITMARHHVVIDIGKMFKESIRTDVTIKTNNRIFRAHKAILMTRSSVFAAMFAVDMLENEVNIVEITDFDDDIVEGMLEHLYSGETDYMNERVQELLQIAEKYNLAGLKEGCEYQLVDNLNKENAAANLILANNYNAPYLKEKAVEFICKNKGELLKSQTFCEAMKAQTNTSIFADLFFYHQSVRAQTLNLGSGTLNLGSGTLNLGSGTLNLGS</sequence>
<evidence type="ECO:0000259" key="2">
    <source>
        <dbReference type="PROSITE" id="PS50144"/>
    </source>
</evidence>
<reference evidence="3 4" key="1">
    <citation type="submission" date="2024-08" db="EMBL/GenBank/DDBJ databases">
        <authorList>
            <person name="Cucini C."/>
            <person name="Frati F."/>
        </authorList>
    </citation>
    <scope>NUCLEOTIDE SEQUENCE [LARGE SCALE GENOMIC DNA]</scope>
</reference>
<feature type="domain" description="MATH" evidence="2">
    <location>
        <begin position="30"/>
        <end position="171"/>
    </location>
</feature>
<dbReference type="SUPFAM" id="SSF49599">
    <property type="entry name" value="TRAF domain-like"/>
    <property type="match status" value="1"/>
</dbReference>
<dbReference type="CDD" id="cd14733">
    <property type="entry name" value="BACK"/>
    <property type="match status" value="1"/>
</dbReference>
<keyword evidence="4" id="KW-1185">Reference proteome</keyword>
<comment type="caution">
    <text evidence="3">The sequence shown here is derived from an EMBL/GenBank/DDBJ whole genome shotgun (WGS) entry which is preliminary data.</text>
</comment>
<accession>A0ABP1R119</accession>
<dbReference type="SMART" id="SM00225">
    <property type="entry name" value="BTB"/>
    <property type="match status" value="1"/>
</dbReference>
<evidence type="ECO:0008006" key="5">
    <source>
        <dbReference type="Google" id="ProtNLM"/>
    </source>
</evidence>
<name>A0ABP1R119_9HEXA</name>
<proteinExistence type="predicted"/>
<dbReference type="Gene3D" id="3.30.710.10">
    <property type="entry name" value="Potassium Channel Kv1.1, Chain A"/>
    <property type="match status" value="1"/>
</dbReference>
<dbReference type="Pfam" id="PF00651">
    <property type="entry name" value="BTB"/>
    <property type="match status" value="1"/>
</dbReference>
<dbReference type="InterPro" id="IPR011333">
    <property type="entry name" value="SKP1/BTB/POZ_sf"/>
</dbReference>
<dbReference type="SUPFAM" id="SSF54695">
    <property type="entry name" value="POZ domain"/>
    <property type="match status" value="1"/>
</dbReference>
<evidence type="ECO:0000313" key="3">
    <source>
        <dbReference type="EMBL" id="CAL8116457.1"/>
    </source>
</evidence>
<dbReference type="EMBL" id="CAXLJM020000053">
    <property type="protein sequence ID" value="CAL8116457.1"/>
    <property type="molecule type" value="Genomic_DNA"/>
</dbReference>
<dbReference type="InterPro" id="IPR000210">
    <property type="entry name" value="BTB/POZ_dom"/>
</dbReference>
<dbReference type="Proteomes" id="UP001642540">
    <property type="component" value="Unassembled WGS sequence"/>
</dbReference>
<evidence type="ECO:0000313" key="4">
    <source>
        <dbReference type="Proteomes" id="UP001642540"/>
    </source>
</evidence>
<dbReference type="PROSITE" id="PS50097">
    <property type="entry name" value="BTB"/>
    <property type="match status" value="1"/>
</dbReference>
<dbReference type="Pfam" id="PF22486">
    <property type="entry name" value="MATH_2"/>
    <property type="match status" value="1"/>
</dbReference>